<dbReference type="PANTHER" id="PTHR28259:SF1">
    <property type="entry name" value="FLUORIDE EXPORT PROTEIN 1-RELATED"/>
    <property type="match status" value="1"/>
</dbReference>
<comment type="subcellular location">
    <subcellularLocation>
        <location evidence="1 12">Cell membrane</location>
        <topology evidence="1 12">Multi-pass membrane protein</topology>
    </subcellularLocation>
</comment>
<dbReference type="GO" id="GO:0005886">
    <property type="term" value="C:plasma membrane"/>
    <property type="evidence" value="ECO:0007669"/>
    <property type="project" value="UniProtKB-SubCell"/>
</dbReference>
<comment type="catalytic activity">
    <reaction evidence="11">
        <text>fluoride(in) = fluoride(out)</text>
        <dbReference type="Rhea" id="RHEA:76159"/>
        <dbReference type="ChEBI" id="CHEBI:17051"/>
    </reaction>
    <physiologicalReaction direction="left-to-right" evidence="11">
        <dbReference type="Rhea" id="RHEA:76160"/>
    </physiologicalReaction>
</comment>
<sequence length="134" mass="14259">MGGFGTWWQQLGLVMAGGALGAALRFIIGDAMLRQFGNGFPWGTLTVNLVGAFAVGYVVVWLQTRGSAALYWRAFAIVGIIGGLTTFSSMMLEAVLLVRNGRGWVMPTYLGISLVAGFALVWLGARLAESSLAR</sequence>
<evidence type="ECO:0000313" key="14">
    <source>
        <dbReference type="Proteomes" id="UP001226084"/>
    </source>
</evidence>
<reference evidence="13" key="1">
    <citation type="submission" date="2023-07" db="EMBL/GenBank/DDBJ databases">
        <title>Functional and genomic diversity of the sorghum phyllosphere microbiome.</title>
        <authorList>
            <person name="Shade A."/>
        </authorList>
    </citation>
    <scope>NUCLEOTIDE SEQUENCE</scope>
    <source>
        <strain evidence="13">SORGH_AS_0457</strain>
    </source>
</reference>
<keyword evidence="3" id="KW-0997">Cell inner membrane</keyword>
<keyword evidence="7 12" id="KW-0406">Ion transport</keyword>
<evidence type="ECO:0000313" key="13">
    <source>
        <dbReference type="EMBL" id="MDQ1108682.1"/>
    </source>
</evidence>
<protein>
    <recommendedName>
        <fullName evidence="12">Fluoride-specific ion channel FluC</fullName>
    </recommendedName>
</protein>
<feature type="transmembrane region" description="Helical" evidence="12">
    <location>
        <begin position="7"/>
        <end position="28"/>
    </location>
</feature>
<keyword evidence="4 12" id="KW-0812">Transmembrane</keyword>
<dbReference type="GO" id="GO:0140114">
    <property type="term" value="P:cellular detoxification of fluoride"/>
    <property type="evidence" value="ECO:0007669"/>
    <property type="project" value="UniProtKB-UniRule"/>
</dbReference>
<dbReference type="RefSeq" id="WP_095364304.1">
    <property type="nucleotide sequence ID" value="NZ_CP183298.1"/>
</dbReference>
<evidence type="ECO:0000256" key="3">
    <source>
        <dbReference type="ARBA" id="ARBA00022519"/>
    </source>
</evidence>
<dbReference type="NCBIfam" id="NF010814">
    <property type="entry name" value="PRK14218.1"/>
    <property type="match status" value="1"/>
</dbReference>
<keyword evidence="6 12" id="KW-0915">Sodium</keyword>
<evidence type="ECO:0000256" key="6">
    <source>
        <dbReference type="ARBA" id="ARBA00023053"/>
    </source>
</evidence>
<keyword evidence="8 12" id="KW-0472">Membrane</keyword>
<feature type="transmembrane region" description="Helical" evidence="12">
    <location>
        <begin position="40"/>
        <end position="62"/>
    </location>
</feature>
<evidence type="ECO:0000256" key="7">
    <source>
        <dbReference type="ARBA" id="ARBA00023065"/>
    </source>
</evidence>
<dbReference type="Pfam" id="PF02537">
    <property type="entry name" value="CRCB"/>
    <property type="match status" value="1"/>
</dbReference>
<evidence type="ECO:0000256" key="10">
    <source>
        <dbReference type="ARBA" id="ARBA00035120"/>
    </source>
</evidence>
<keyword evidence="5 12" id="KW-1133">Transmembrane helix</keyword>
<keyword evidence="12" id="KW-0813">Transport</keyword>
<name>A0AAP5AIN9_9GAMM</name>
<evidence type="ECO:0000256" key="12">
    <source>
        <dbReference type="HAMAP-Rule" id="MF_00454"/>
    </source>
</evidence>
<keyword evidence="9 12" id="KW-0407">Ion channel</keyword>
<keyword evidence="2 12" id="KW-1003">Cell membrane</keyword>
<dbReference type="Proteomes" id="UP001226084">
    <property type="component" value="Unassembled WGS sequence"/>
</dbReference>
<gene>
    <name evidence="12" type="primary">fluC</name>
    <name evidence="12" type="synonym">crcB</name>
    <name evidence="13" type="ORF">QE424_001841</name>
</gene>
<comment type="activity regulation">
    <text evidence="12">Na(+) is not transported, but it plays an essential structural role and its presence is essential for fluoride channel function.</text>
</comment>
<evidence type="ECO:0000256" key="1">
    <source>
        <dbReference type="ARBA" id="ARBA00004651"/>
    </source>
</evidence>
<dbReference type="GO" id="GO:0046872">
    <property type="term" value="F:metal ion binding"/>
    <property type="evidence" value="ECO:0007669"/>
    <property type="project" value="UniProtKB-KW"/>
</dbReference>
<feature type="transmembrane region" description="Helical" evidence="12">
    <location>
        <begin position="104"/>
        <end position="125"/>
    </location>
</feature>
<dbReference type="EMBL" id="JAUTAS010000001">
    <property type="protein sequence ID" value="MDQ1108682.1"/>
    <property type="molecule type" value="Genomic_DNA"/>
</dbReference>
<dbReference type="InterPro" id="IPR003691">
    <property type="entry name" value="FluC"/>
</dbReference>
<comment type="similarity">
    <text evidence="10 12">Belongs to the fluoride channel Fluc/FEX (TC 1.A.43) family.</text>
</comment>
<evidence type="ECO:0000256" key="8">
    <source>
        <dbReference type="ARBA" id="ARBA00023136"/>
    </source>
</evidence>
<dbReference type="AlphaFoldDB" id="A0AAP5AIN9"/>
<evidence type="ECO:0000256" key="9">
    <source>
        <dbReference type="ARBA" id="ARBA00023303"/>
    </source>
</evidence>
<evidence type="ECO:0000256" key="11">
    <source>
        <dbReference type="ARBA" id="ARBA00035585"/>
    </source>
</evidence>
<evidence type="ECO:0000256" key="5">
    <source>
        <dbReference type="ARBA" id="ARBA00022989"/>
    </source>
</evidence>
<evidence type="ECO:0000256" key="2">
    <source>
        <dbReference type="ARBA" id="ARBA00022475"/>
    </source>
</evidence>
<feature type="binding site" evidence="12">
    <location>
        <position position="85"/>
    </location>
    <ligand>
        <name>Na(+)</name>
        <dbReference type="ChEBI" id="CHEBI:29101"/>
        <note>structural</note>
    </ligand>
</feature>
<comment type="caution">
    <text evidence="13">The sequence shown here is derived from an EMBL/GenBank/DDBJ whole genome shotgun (WGS) entry which is preliminary data.</text>
</comment>
<feature type="transmembrane region" description="Helical" evidence="12">
    <location>
        <begin position="74"/>
        <end position="98"/>
    </location>
</feature>
<dbReference type="PANTHER" id="PTHR28259">
    <property type="entry name" value="FLUORIDE EXPORT PROTEIN 1-RELATED"/>
    <property type="match status" value="1"/>
</dbReference>
<dbReference type="HAMAP" id="MF_00454">
    <property type="entry name" value="FluC"/>
    <property type="match status" value="1"/>
</dbReference>
<keyword evidence="12" id="KW-0479">Metal-binding</keyword>
<dbReference type="GO" id="GO:0062054">
    <property type="term" value="F:fluoride channel activity"/>
    <property type="evidence" value="ECO:0007669"/>
    <property type="project" value="UniProtKB-UniRule"/>
</dbReference>
<comment type="function">
    <text evidence="12">Fluoride-specific ion channel. Important for reducing fluoride concentration in the cell, thus reducing its toxicity.</text>
</comment>
<feature type="binding site" evidence="12">
    <location>
        <position position="82"/>
    </location>
    <ligand>
        <name>Na(+)</name>
        <dbReference type="ChEBI" id="CHEBI:29101"/>
        <note>structural</note>
    </ligand>
</feature>
<proteinExistence type="inferred from homology"/>
<organism evidence="13 14">
    <name type="scientific">Stenotrophomonas rhizophila</name>
    <dbReference type="NCBI Taxonomy" id="216778"/>
    <lineage>
        <taxon>Bacteria</taxon>
        <taxon>Pseudomonadati</taxon>
        <taxon>Pseudomonadota</taxon>
        <taxon>Gammaproteobacteria</taxon>
        <taxon>Lysobacterales</taxon>
        <taxon>Lysobacteraceae</taxon>
        <taxon>Stenotrophomonas</taxon>
    </lineage>
</organism>
<accession>A0AAP5AIN9</accession>
<evidence type="ECO:0000256" key="4">
    <source>
        <dbReference type="ARBA" id="ARBA00022692"/>
    </source>
</evidence>